<comment type="subcellular location">
    <subcellularLocation>
        <location evidence="2">Cell envelope</location>
    </subcellularLocation>
</comment>
<dbReference type="EC" id="3.2.1.39" evidence="4"/>
<dbReference type="PANTHER" id="PTHR16631:SF13">
    <property type="entry name" value="GLUCAN ENDO-1,3-BETA-GLUCOSIDASE EGLC-RELATED"/>
    <property type="match status" value="1"/>
</dbReference>
<dbReference type="OrthoDB" id="77201at2759"/>
<dbReference type="GO" id="GO:0042973">
    <property type="term" value="F:glucan endo-1,3-beta-D-glucosidase activity"/>
    <property type="evidence" value="ECO:0007669"/>
    <property type="project" value="UniProtKB-EC"/>
</dbReference>
<keyword evidence="5" id="KW-0378">Hydrolase</keyword>
<feature type="chain" id="PRO_5004373350" description="glucan endo-1,3-beta-D-glucosidase" evidence="7">
    <location>
        <begin position="19"/>
        <end position="468"/>
    </location>
</feature>
<evidence type="ECO:0000256" key="3">
    <source>
        <dbReference type="ARBA" id="ARBA00008773"/>
    </source>
</evidence>
<evidence type="ECO:0000256" key="6">
    <source>
        <dbReference type="SAM" id="MobiDB-lite"/>
    </source>
</evidence>
<dbReference type="EMBL" id="CAHR02000350">
    <property type="protein sequence ID" value="CCG84929.1"/>
    <property type="molecule type" value="Genomic_DNA"/>
</dbReference>
<organism evidence="8 9">
    <name type="scientific">Taphrina deformans (strain PYCC 5710 / ATCC 11124 / CBS 356.35 / IMI 108563 / JCM 9778 / NBRC 8474)</name>
    <name type="common">Peach leaf curl fungus</name>
    <name type="synonym">Lalaria deformans</name>
    <dbReference type="NCBI Taxonomy" id="1097556"/>
    <lineage>
        <taxon>Eukaryota</taxon>
        <taxon>Fungi</taxon>
        <taxon>Dikarya</taxon>
        <taxon>Ascomycota</taxon>
        <taxon>Taphrinomycotina</taxon>
        <taxon>Taphrinomycetes</taxon>
        <taxon>Taphrinales</taxon>
        <taxon>Taphrinaceae</taxon>
        <taxon>Taphrina</taxon>
    </lineage>
</organism>
<evidence type="ECO:0000256" key="1">
    <source>
        <dbReference type="ARBA" id="ARBA00000382"/>
    </source>
</evidence>
<dbReference type="SUPFAM" id="SSF51445">
    <property type="entry name" value="(Trans)glycosidases"/>
    <property type="match status" value="1"/>
</dbReference>
<evidence type="ECO:0000313" key="9">
    <source>
        <dbReference type="Proteomes" id="UP000013776"/>
    </source>
</evidence>
<dbReference type="Proteomes" id="UP000013776">
    <property type="component" value="Unassembled WGS sequence"/>
</dbReference>
<dbReference type="GO" id="GO:0071555">
    <property type="term" value="P:cell wall organization"/>
    <property type="evidence" value="ECO:0007669"/>
    <property type="project" value="TreeGrafter"/>
</dbReference>
<dbReference type="GO" id="GO:0009986">
    <property type="term" value="C:cell surface"/>
    <property type="evidence" value="ECO:0007669"/>
    <property type="project" value="TreeGrafter"/>
</dbReference>
<comment type="caution">
    <text evidence="8">The sequence shown here is derived from an EMBL/GenBank/DDBJ whole genome shotgun (WGS) entry which is preliminary data.</text>
</comment>
<dbReference type="GO" id="GO:0005576">
    <property type="term" value="C:extracellular region"/>
    <property type="evidence" value="ECO:0007669"/>
    <property type="project" value="TreeGrafter"/>
</dbReference>
<dbReference type="InterPro" id="IPR050732">
    <property type="entry name" value="Beta-glucan_modifiers"/>
</dbReference>
<dbReference type="InterPro" id="IPR017853">
    <property type="entry name" value="GH"/>
</dbReference>
<dbReference type="eggNOG" id="ENOG502SI3D">
    <property type="taxonomic scope" value="Eukaryota"/>
</dbReference>
<evidence type="ECO:0000256" key="5">
    <source>
        <dbReference type="ARBA" id="ARBA00022801"/>
    </source>
</evidence>
<dbReference type="GO" id="GO:0009277">
    <property type="term" value="C:fungal-type cell wall"/>
    <property type="evidence" value="ECO:0007669"/>
    <property type="project" value="TreeGrafter"/>
</dbReference>
<evidence type="ECO:0000256" key="4">
    <source>
        <dbReference type="ARBA" id="ARBA00012780"/>
    </source>
</evidence>
<accession>R4XKE2</accession>
<feature type="compositionally biased region" description="Low complexity" evidence="6">
    <location>
        <begin position="378"/>
        <end position="448"/>
    </location>
</feature>
<proteinExistence type="inferred from homology"/>
<keyword evidence="9" id="KW-1185">Reference proteome</keyword>
<dbReference type="VEuPathDB" id="FungiDB:TAPDE_005492"/>
<dbReference type="PANTHER" id="PTHR16631">
    <property type="entry name" value="GLUCAN 1,3-BETA-GLUCOSIDASE"/>
    <property type="match status" value="1"/>
</dbReference>
<comment type="catalytic activity">
    <reaction evidence="1">
        <text>Hydrolysis of (1-&gt;3)-beta-D-glucosidic linkages in (1-&gt;3)-beta-D-glucans.</text>
        <dbReference type="EC" id="3.2.1.39"/>
    </reaction>
</comment>
<reference evidence="8 9" key="1">
    <citation type="journal article" date="2013" name="MBio">
        <title>Genome sequencing of the plant pathogen Taphrina deformans, the causal agent of peach leaf curl.</title>
        <authorList>
            <person name="Cisse O.H."/>
            <person name="Almeida J.M.G.C.F."/>
            <person name="Fonseca A."/>
            <person name="Kumar A.A."/>
            <person name="Salojaervi J."/>
            <person name="Overmyer K."/>
            <person name="Hauser P.M."/>
            <person name="Pagni M."/>
        </authorList>
    </citation>
    <scope>NUCLEOTIDE SEQUENCE [LARGE SCALE GENOMIC DNA]</scope>
    <source>
        <strain evidence="9">PYCC 5710 / ATCC 11124 / CBS 356.35 / IMI 108563 / JCM 9778 / NBRC 8474</strain>
    </source>
</reference>
<keyword evidence="7" id="KW-0732">Signal</keyword>
<protein>
    <recommendedName>
        <fullName evidence="4">glucan endo-1,3-beta-D-glucosidase</fullName>
        <ecNumber evidence="4">3.2.1.39</ecNumber>
    </recommendedName>
</protein>
<dbReference type="STRING" id="1097556.R4XKE2"/>
<feature type="signal peptide" evidence="7">
    <location>
        <begin position="1"/>
        <end position="18"/>
    </location>
</feature>
<name>R4XKE2_TAPDE</name>
<dbReference type="AlphaFoldDB" id="R4XKE2"/>
<evidence type="ECO:0000256" key="7">
    <source>
        <dbReference type="SAM" id="SignalP"/>
    </source>
</evidence>
<sequence length="468" mass="46918">MQFSNILSLAATVSVAAAQYKGFNYGSTHTDGSAKTQADFEAEFAAAKSLTGATGFTSARLYTTIQAGTDNTPILAIPAAIAQDTSILLGLWASGGQAGFTNEINAITNAIAQYGTAFTNRVIGISVGSEDLYRVSTIGIASMAGVGVGPDIIVQYINQLKTALASTTLRSAKITHVDTYNAWTNGSNSAVISAVDFLSMDVYPYFQSEMANSIEQGSSLFNTAYDETVAVAAGKDVWVTETGWPVSGPNQGAAVASVANSKIYWDQVGCNTLFGKVNTFWYILQDALPTLPSPSFGLVGAGSISQAPLFNLTCPAAGSSSTAASSAAVSSAAAPSGAALAAGAVSAARVASSSSVSAVAAVPASTATAAVRPGYVPSSRASSARSSAPVTGSTSTSAARVTSATGTRATTASTTSTRATTASTTSTRATTASTAGSTTAPISTSDSSSNTVSYLAALVGGFALLMTC</sequence>
<evidence type="ECO:0000256" key="2">
    <source>
        <dbReference type="ARBA" id="ARBA00004196"/>
    </source>
</evidence>
<gene>
    <name evidence="8" type="ORF">TAPDE_005492</name>
</gene>
<comment type="similarity">
    <text evidence="3">Belongs to the glycosyl hydrolase 17 family.</text>
</comment>
<evidence type="ECO:0000313" key="8">
    <source>
        <dbReference type="EMBL" id="CCG84929.1"/>
    </source>
</evidence>
<feature type="region of interest" description="Disordered" evidence="6">
    <location>
        <begin position="375"/>
        <end position="448"/>
    </location>
</feature>